<evidence type="ECO:0000313" key="2">
    <source>
        <dbReference type="EMBL" id="EKM77672.1"/>
    </source>
</evidence>
<protein>
    <submittedName>
        <fullName evidence="2">Uncharacterized protein</fullName>
    </submittedName>
</protein>
<organism evidence="2 3">
    <name type="scientific">Agaricus bisporus var. burnettii (strain JB137-S8 / ATCC MYA-4627 / FGSC 10392)</name>
    <name type="common">White button mushroom</name>
    <dbReference type="NCBI Taxonomy" id="597362"/>
    <lineage>
        <taxon>Eukaryota</taxon>
        <taxon>Fungi</taxon>
        <taxon>Dikarya</taxon>
        <taxon>Basidiomycota</taxon>
        <taxon>Agaricomycotina</taxon>
        <taxon>Agaricomycetes</taxon>
        <taxon>Agaricomycetidae</taxon>
        <taxon>Agaricales</taxon>
        <taxon>Agaricineae</taxon>
        <taxon>Agaricaceae</taxon>
        <taxon>Agaricus</taxon>
    </lineage>
</organism>
<keyword evidence="3" id="KW-1185">Reference proteome</keyword>
<reference evidence="3" key="1">
    <citation type="journal article" date="2012" name="Proc. Natl. Acad. Sci. U.S.A.">
        <title>Genome sequence of the button mushroom Agaricus bisporus reveals mechanisms governing adaptation to a humic-rich ecological niche.</title>
        <authorList>
            <person name="Morin E."/>
            <person name="Kohler A."/>
            <person name="Baker A.R."/>
            <person name="Foulongne-Oriol M."/>
            <person name="Lombard V."/>
            <person name="Nagy L.G."/>
            <person name="Ohm R.A."/>
            <person name="Patyshakuliyeva A."/>
            <person name="Brun A."/>
            <person name="Aerts A.L."/>
            <person name="Bailey A.M."/>
            <person name="Billette C."/>
            <person name="Coutinho P.M."/>
            <person name="Deakin G."/>
            <person name="Doddapaneni H."/>
            <person name="Floudas D."/>
            <person name="Grimwood J."/>
            <person name="Hilden K."/>
            <person name="Kuees U."/>
            <person name="LaButti K.M."/>
            <person name="Lapidus A."/>
            <person name="Lindquist E.A."/>
            <person name="Lucas S.M."/>
            <person name="Murat C."/>
            <person name="Riley R.W."/>
            <person name="Salamov A.A."/>
            <person name="Schmutz J."/>
            <person name="Subramanian V."/>
            <person name="Woesten H.A.B."/>
            <person name="Xu J."/>
            <person name="Eastwood D.C."/>
            <person name="Foster G.D."/>
            <person name="Sonnenberg A.S."/>
            <person name="Cullen D."/>
            <person name="de Vries R.P."/>
            <person name="Lundell T."/>
            <person name="Hibbett D.S."/>
            <person name="Henrissat B."/>
            <person name="Burton K.S."/>
            <person name="Kerrigan R.W."/>
            <person name="Challen M.P."/>
            <person name="Grigoriev I.V."/>
            <person name="Martin F."/>
        </authorList>
    </citation>
    <scope>NUCLEOTIDE SEQUENCE [LARGE SCALE GENOMIC DNA]</scope>
    <source>
        <strain evidence="3">JB137-S8 / ATCC MYA-4627 / FGSC 10392</strain>
    </source>
</reference>
<proteinExistence type="predicted"/>
<dbReference type="GeneID" id="18827112"/>
<dbReference type="KEGG" id="abp:AGABI1DRAFT129957"/>
<name>K5X432_AGABU</name>
<evidence type="ECO:0000313" key="3">
    <source>
        <dbReference type="Proteomes" id="UP000008493"/>
    </source>
</evidence>
<feature type="region of interest" description="Disordered" evidence="1">
    <location>
        <begin position="36"/>
        <end position="57"/>
    </location>
</feature>
<accession>K5X432</accession>
<dbReference type="RefSeq" id="XP_007331544.1">
    <property type="nucleotide sequence ID" value="XM_007331482.1"/>
</dbReference>
<dbReference type="EMBL" id="JH971394">
    <property type="protein sequence ID" value="EKM77672.1"/>
    <property type="molecule type" value="Genomic_DNA"/>
</dbReference>
<dbReference type="HOGENOM" id="CLU_1926961_0_0_1"/>
<dbReference type="InParanoid" id="K5X432"/>
<evidence type="ECO:0000256" key="1">
    <source>
        <dbReference type="SAM" id="MobiDB-lite"/>
    </source>
</evidence>
<dbReference type="Proteomes" id="UP000008493">
    <property type="component" value="Unassembled WGS sequence"/>
</dbReference>
<sequence>MAEKGGGYWERGQAGRMEPIGSPVQAVWEDDLSNVGSRGAENVEAQPTQTLSKDFDDVPPYATSKHISSSSSDYGLSFYNHSSPAFSSNATSSYTISKLESLLYYTGLSGPGTVTIVSNLSTENLVTNLPY</sequence>
<dbReference type="AlphaFoldDB" id="K5X432"/>
<gene>
    <name evidence="2" type="ORF">AGABI1DRAFT_129957</name>
</gene>